<evidence type="ECO:0000256" key="1">
    <source>
        <dbReference type="ARBA" id="ARBA00004123"/>
    </source>
</evidence>
<dbReference type="InterPro" id="IPR000717">
    <property type="entry name" value="PCI_dom"/>
</dbReference>
<accession>A0A8T1WHT7</accession>
<evidence type="ECO:0000259" key="9">
    <source>
        <dbReference type="PROSITE" id="PS50250"/>
    </source>
</evidence>
<evidence type="ECO:0000256" key="6">
    <source>
        <dbReference type="ARBA" id="ARBA00022790"/>
    </source>
</evidence>
<dbReference type="GO" id="GO:0006511">
    <property type="term" value="P:ubiquitin-dependent protein catabolic process"/>
    <property type="evidence" value="ECO:0007669"/>
    <property type="project" value="TreeGrafter"/>
</dbReference>
<proteinExistence type="inferred from homology"/>
<feature type="domain" description="PCI" evidence="9">
    <location>
        <begin position="224"/>
        <end position="395"/>
    </location>
</feature>
<reference evidence="10" key="1">
    <citation type="submission" date="2021-02" db="EMBL/GenBank/DDBJ databases">
        <authorList>
            <person name="Palmer J.M."/>
        </authorList>
    </citation>
    <scope>NUCLEOTIDE SEQUENCE</scope>
    <source>
        <strain evidence="10">SCRP734</strain>
    </source>
</reference>
<evidence type="ECO:0000313" key="11">
    <source>
        <dbReference type="Proteomes" id="UP000694044"/>
    </source>
</evidence>
<dbReference type="SMART" id="SM00088">
    <property type="entry name" value="PINT"/>
    <property type="match status" value="1"/>
</dbReference>
<keyword evidence="6" id="KW-0736">Signalosome</keyword>
<dbReference type="PROSITE" id="PS50250">
    <property type="entry name" value="PCI"/>
    <property type="match status" value="1"/>
</dbReference>
<dbReference type="InterPro" id="IPR050756">
    <property type="entry name" value="CSN3"/>
</dbReference>
<dbReference type="GO" id="GO:0008180">
    <property type="term" value="C:COP9 signalosome"/>
    <property type="evidence" value="ECO:0007669"/>
    <property type="project" value="UniProtKB-KW"/>
</dbReference>
<evidence type="ECO:0000256" key="5">
    <source>
        <dbReference type="ARBA" id="ARBA00022490"/>
    </source>
</evidence>
<dbReference type="Pfam" id="PF01399">
    <property type="entry name" value="PCI"/>
    <property type="match status" value="1"/>
</dbReference>
<evidence type="ECO:0000256" key="2">
    <source>
        <dbReference type="ARBA" id="ARBA00004496"/>
    </source>
</evidence>
<dbReference type="Proteomes" id="UP000694044">
    <property type="component" value="Unassembled WGS sequence"/>
</dbReference>
<keyword evidence="5" id="KW-0963">Cytoplasm</keyword>
<evidence type="ECO:0000256" key="8">
    <source>
        <dbReference type="SAM" id="MobiDB-lite"/>
    </source>
</evidence>
<comment type="subcellular location">
    <subcellularLocation>
        <location evidence="2">Cytoplasm</location>
    </subcellularLocation>
    <subcellularLocation>
        <location evidence="1">Nucleus</location>
    </subcellularLocation>
</comment>
<dbReference type="Pfam" id="PF22788">
    <property type="entry name" value="COP9_hel_rpt"/>
    <property type="match status" value="1"/>
</dbReference>
<keyword evidence="7" id="KW-0539">Nucleus</keyword>
<evidence type="ECO:0000256" key="7">
    <source>
        <dbReference type="ARBA" id="ARBA00023242"/>
    </source>
</evidence>
<dbReference type="OrthoDB" id="29061at2759"/>
<evidence type="ECO:0000256" key="3">
    <source>
        <dbReference type="ARBA" id="ARBA00007084"/>
    </source>
</evidence>
<dbReference type="GO" id="GO:0005737">
    <property type="term" value="C:cytoplasm"/>
    <property type="evidence" value="ECO:0007669"/>
    <property type="project" value="UniProtKB-SubCell"/>
</dbReference>
<comment type="caution">
    <text evidence="10">The sequence shown here is derived from an EMBL/GenBank/DDBJ whole genome shotgun (WGS) entry which is preliminary data.</text>
</comment>
<name>A0A8T1WHT7_9STRA</name>
<protein>
    <recommendedName>
        <fullName evidence="4">COP9 signalosome complex subunit 3</fullName>
    </recommendedName>
</protein>
<evidence type="ECO:0000313" key="10">
    <source>
        <dbReference type="EMBL" id="KAG7391904.1"/>
    </source>
</evidence>
<dbReference type="EMBL" id="JAGDFM010000016">
    <property type="protein sequence ID" value="KAG7391904.1"/>
    <property type="molecule type" value="Genomic_DNA"/>
</dbReference>
<dbReference type="PANTHER" id="PTHR10758:SF1">
    <property type="entry name" value="COP9 SIGNALOSOME COMPLEX SUBUNIT 3"/>
    <property type="match status" value="1"/>
</dbReference>
<evidence type="ECO:0000256" key="4">
    <source>
        <dbReference type="ARBA" id="ARBA00014878"/>
    </source>
</evidence>
<feature type="region of interest" description="Disordered" evidence="8">
    <location>
        <begin position="445"/>
        <end position="476"/>
    </location>
</feature>
<comment type="similarity">
    <text evidence="3">Belongs to the CSN3 family.</text>
</comment>
<dbReference type="PANTHER" id="PTHR10758">
    <property type="entry name" value="26S PROTEASOME NON-ATPASE REGULATORY SUBUNIT 3/COP9 SIGNALOSOME COMPLEX SUBUNIT 3"/>
    <property type="match status" value="1"/>
</dbReference>
<keyword evidence="11" id="KW-1185">Reference proteome</keyword>
<sequence length="476" mass="52873">MEWGPLQPMLALLVPAEGANDGVEDRKTADAALAQALGGDELTAAVRAASVAQLDVALAHEALAVERLPLSVLLLLSAKASKLEHARRQEEMGQERAQLLLQTTQLLLHVPMAAAAKEMKRLSALCDQYARLAVDMQQSIRAVFPLRSFLRRFHARGGAVLTPLHAQLLYLCLHSKCYFAAMDVLDQYADETLVEIHSQSHLVNSVDFLGYAYYGGLLYLGEKRYQDALDFFQLAITAPAVSLSAFVVEAYKKLLLVTLLLRGEGVMLPKYTPFVVTRHVENHCMAYADLANAFVVEKDLAAVREVVTKNEELFVQEGNFGLVKQVVQAFKQRKLLQLTRTYATIELTEIAAAAGMSSSDAVAAEKMLLTLISNGQMDAVIDKQKAMVRFVLENEDGGAYQEEVQGEATRKLQEEMEKLVMVASQLRYMDVELITSAKFQSRLQKDKDRRSRINTHNQQGEERMFVEGSSGMDTME</sequence>
<dbReference type="AlphaFoldDB" id="A0A8T1WHT7"/>
<gene>
    <name evidence="10" type="primary">COPS3</name>
    <name evidence="10" type="ORF">PHYPSEUDO_003110</name>
</gene>
<organism evidence="10 11">
    <name type="scientific">Phytophthora pseudosyringae</name>
    <dbReference type="NCBI Taxonomy" id="221518"/>
    <lineage>
        <taxon>Eukaryota</taxon>
        <taxon>Sar</taxon>
        <taxon>Stramenopiles</taxon>
        <taxon>Oomycota</taxon>
        <taxon>Peronosporomycetes</taxon>
        <taxon>Peronosporales</taxon>
        <taxon>Peronosporaceae</taxon>
        <taxon>Phytophthora</taxon>
    </lineage>
</organism>
<dbReference type="InterPro" id="IPR055089">
    <property type="entry name" value="COP9_N"/>
</dbReference>